<name>H0EFD1_GLAL7</name>
<feature type="domain" description="U3 small nucleolar RNA-associated protein 20 N-terminal" evidence="3">
    <location>
        <begin position="70"/>
        <end position="669"/>
    </location>
</feature>
<evidence type="ECO:0000313" key="7">
    <source>
        <dbReference type="Proteomes" id="UP000005446"/>
    </source>
</evidence>
<evidence type="ECO:0000259" key="3">
    <source>
        <dbReference type="Pfam" id="PF07539"/>
    </source>
</evidence>
<dbReference type="InterPro" id="IPR021133">
    <property type="entry name" value="HEAT_type_2"/>
</dbReference>
<sequence length="1548" mass="174080">MLRQFETAQQLVAAEPTTARSQALRVLSVVPSVAERRSRELIPMFLSWSGVSAEKSDLENDSPEPVASGWSRKDQKSQLDLLALFVNPKSLYRSEDVRESLLQLLANGDIDIQKSALKALFTWKNQSIKPYEENLLNLLDEARFKDELAILFQGQTLIQPEHRDDLMPILLRILYGRSISRKGAGSGKQGLEARRLTVLRNLSVADVELFLDIALDQLKDLSILENGIVQSSVFDTELLNVRRQVGIVNMLEGVLKELGTKISPFASKLVNTTLYCTIYASRRLFDRADDDVDDDGQLSQTSLLKVVRQTGLKCLLQIFTAAPEFDWTHYLDCIIEDIVLPRLDKLPIETAQSVAALLRLLGTWSSSARTIMFLGREPTIVPKIADCLAPQKSKDEVKLFVLAIFRNIVRLARENENEELGGRIKSELLAPNIDHILTQVGGILREQQDLSKDLLESCVETVSELAPFVATSSQAHNLVGVSVFLLDQPSRRVSPATKGRLLLVLEHFVPLYDLQNDDELKDKVYNTVTSLFGFFKDKASREVLSRVLMVYAENDPVLGEIATICIDLNSFLVGRLDEPDYDRRLKAFNVINSEKGAFLTAHQWIPLLYNMLYYIRHDEEFGILSSNSSDGICQFINAAGKAAELEVSSFKRLLSTVLIPAIYLGAREPSEVIRREYLKVMAHLVRTFPTWSEVNDMHGLLAGEDELESSFFNNILTAGKGRQSSALGQLSTAAEKGEIGGKNMSHFFIPLIEHFIFDRAEGNDAHNLAAEATATVGVISRSLEWPQYRAMLRRFIGYVRAKPDLEKQVIRLLGKVIDALATAAEESDLEGQIPGNRSTLSRTMPKQVKLADDLSTNILPSLTSYLHDKDESTVSLRVPVAMIIVRLLKLLPSEQLNERLPAVLTDICHILRSKAQESRDLTRDTLTKICVLLGPSCFGFVLKELRGALARGYQLHVLSYTMHSILVATTPAYAPGDLDYCLPSIVAIIMDDIFGATGQEKHAEEYVSKMKEVKSSKSHDSMELVAKTATLSRLTDLVKPIQSLLKEKLSLKMVRKIDELLNRISSGLLRNSAAQSRDSLVFCYEVIKDVYAVANTQEKTKPNYRLRRYLIQKGAKRSGERGTNTIYTFKLVRFAFDVLRSVLKKYDDLRTSSNLAGFIPILGDAVVQAEEEVKVAAFRLLTTVVRVPLKVEADGTNLYRIAAGEATKCISASSSTTSDLAQASIKMVSVILRDRQDVPIKDTAIDDLLVRLKNDMTEPERRHVTFNFLRAVMDSKVQTAVVYDTLDYVGTVMVTNDDKDTRDLARGAYFQFLRDYPQKKSRWTKQLGFVVANLKYEREGGRLSILEVIHLLLSKSSEDFVQEVSGTCFVPLVFVLANDDSEKCRMAAGEVIKEIFKRADKERTTTFLALLRSWIQQSENASVVRLAFQAYGFYIESQTSEGNDIDTSIPAPYSTDELFKTDYDTLKNNAEELLETLKRKVGTKEFTEAMLKVRQGVRERRDARRGKRRRDAVAEPARFGEHKRKKTERKKERRKERGAEHAARRNEN</sequence>
<proteinExistence type="predicted"/>
<dbReference type="PANTHER" id="PTHR17695">
    <property type="entry name" value="SMALL SUBUNIT PROCESSOME COMPONENT 20 HOMOLOG"/>
    <property type="match status" value="1"/>
</dbReference>
<feature type="domain" description="U3 small nucleolar RNA-associated protein 20 C-terminal" evidence="5">
    <location>
        <begin position="1462"/>
        <end position="1537"/>
    </location>
</feature>
<evidence type="ECO:0000259" key="4">
    <source>
        <dbReference type="Pfam" id="PF20416"/>
    </source>
</evidence>
<dbReference type="Proteomes" id="UP000005446">
    <property type="component" value="Unassembled WGS sequence"/>
</dbReference>
<dbReference type="FunCoup" id="H0EFD1">
    <property type="interactions" value="580"/>
</dbReference>
<dbReference type="GO" id="GO:0030686">
    <property type="term" value="C:90S preribosome"/>
    <property type="evidence" value="ECO:0007669"/>
    <property type="project" value="TreeGrafter"/>
</dbReference>
<evidence type="ECO:0000256" key="2">
    <source>
        <dbReference type="SAM" id="MobiDB-lite"/>
    </source>
</evidence>
<dbReference type="InterPro" id="IPR011430">
    <property type="entry name" value="UTP20_N"/>
</dbReference>
<evidence type="ECO:0000256" key="1">
    <source>
        <dbReference type="PROSITE-ProRule" id="PRU00103"/>
    </source>
</evidence>
<reference evidence="6 7" key="1">
    <citation type="journal article" date="2012" name="Eukaryot. Cell">
        <title>Genome sequence of the fungus Glarea lozoyensis: the first genome sequence of a species from the Helotiaceae family.</title>
        <authorList>
            <person name="Youssar L."/>
            <person name="Gruening B.A."/>
            <person name="Erxleben A."/>
            <person name="Guenther S."/>
            <person name="Huettel W."/>
        </authorList>
    </citation>
    <scope>NUCLEOTIDE SEQUENCE [LARGE SCALE GENOMIC DNA]</scope>
    <source>
        <strain evidence="7">ATCC 74030 / MF5533</strain>
    </source>
</reference>
<gene>
    <name evidence="6" type="ORF">M7I_1204</name>
</gene>
<dbReference type="OrthoDB" id="360653at2759"/>
<evidence type="ECO:0000313" key="6">
    <source>
        <dbReference type="EMBL" id="EHL02689.1"/>
    </source>
</evidence>
<feature type="domain" description="U3 small nucleolar RNA-associated protein 20" evidence="4">
    <location>
        <begin position="869"/>
        <end position="1087"/>
    </location>
</feature>
<feature type="region of interest" description="Disordered" evidence="2">
    <location>
        <begin position="1497"/>
        <end position="1548"/>
    </location>
</feature>
<dbReference type="PROSITE" id="PS50077">
    <property type="entry name" value="HEAT_REPEAT"/>
    <property type="match status" value="2"/>
</dbReference>
<dbReference type="HOGENOM" id="CLU_000327_1_1_1"/>
<feature type="compositionally biased region" description="Basic residues" evidence="2">
    <location>
        <begin position="1521"/>
        <end position="1534"/>
    </location>
</feature>
<dbReference type="Pfam" id="PF20416">
    <property type="entry name" value="UTP20"/>
    <property type="match status" value="1"/>
</dbReference>
<dbReference type="Gene3D" id="1.25.10.10">
    <property type="entry name" value="Leucine-rich Repeat Variant"/>
    <property type="match status" value="2"/>
</dbReference>
<dbReference type="InterPro" id="IPR046523">
    <property type="entry name" value="UTP20_dom"/>
</dbReference>
<dbReference type="GO" id="GO:0032040">
    <property type="term" value="C:small-subunit processome"/>
    <property type="evidence" value="ECO:0007669"/>
    <property type="project" value="TreeGrafter"/>
</dbReference>
<feature type="repeat" description="HEAT" evidence="1">
    <location>
        <begin position="858"/>
        <end position="899"/>
    </location>
</feature>
<dbReference type="Pfam" id="PF23099">
    <property type="entry name" value="UTP20_C"/>
    <property type="match status" value="1"/>
</dbReference>
<comment type="caution">
    <text evidence="6">The sequence shown here is derived from an EMBL/GenBank/DDBJ whole genome shotgun (WGS) entry which is preliminary data.</text>
</comment>
<dbReference type="InterPro" id="IPR016024">
    <property type="entry name" value="ARM-type_fold"/>
</dbReference>
<dbReference type="InterPro" id="IPR052575">
    <property type="entry name" value="SSU_processome_comp_20"/>
</dbReference>
<evidence type="ECO:0000259" key="5">
    <source>
        <dbReference type="Pfam" id="PF23099"/>
    </source>
</evidence>
<dbReference type="InParanoid" id="H0EFD1"/>
<dbReference type="EMBL" id="AGUE01000020">
    <property type="protein sequence ID" value="EHL02689.1"/>
    <property type="molecule type" value="Genomic_DNA"/>
</dbReference>
<dbReference type="InterPro" id="IPR057525">
    <property type="entry name" value="UTP20_C"/>
</dbReference>
<keyword evidence="7" id="KW-1185">Reference proteome</keyword>
<organism evidence="6 7">
    <name type="scientific">Glarea lozoyensis (strain ATCC 74030 / MF5533)</name>
    <dbReference type="NCBI Taxonomy" id="1104152"/>
    <lineage>
        <taxon>Eukaryota</taxon>
        <taxon>Fungi</taxon>
        <taxon>Dikarya</taxon>
        <taxon>Ascomycota</taxon>
        <taxon>Pezizomycotina</taxon>
        <taxon>Leotiomycetes</taxon>
        <taxon>Helotiales</taxon>
        <taxon>Helotiaceae</taxon>
        <taxon>Glarea</taxon>
    </lineage>
</organism>
<protein>
    <submittedName>
        <fullName evidence="6">Putative U3 small nucleolar RNA-associated protein 20</fullName>
    </submittedName>
</protein>
<dbReference type="SUPFAM" id="SSF48371">
    <property type="entry name" value="ARM repeat"/>
    <property type="match status" value="2"/>
</dbReference>
<accession>H0EFD1</accession>
<dbReference type="InterPro" id="IPR011989">
    <property type="entry name" value="ARM-like"/>
</dbReference>
<feature type="repeat" description="HEAT" evidence="1">
    <location>
        <begin position="1369"/>
        <end position="1407"/>
    </location>
</feature>
<feature type="compositionally biased region" description="Basic and acidic residues" evidence="2">
    <location>
        <begin position="1535"/>
        <end position="1548"/>
    </location>
</feature>
<dbReference type="Pfam" id="PF07539">
    <property type="entry name" value="UTP20_N"/>
    <property type="match status" value="1"/>
</dbReference>
<dbReference type="PANTHER" id="PTHR17695:SF11">
    <property type="entry name" value="SMALL SUBUNIT PROCESSOME COMPONENT 20 HOMOLOG"/>
    <property type="match status" value="1"/>
</dbReference>